<proteinExistence type="predicted"/>
<organism evidence="1">
    <name type="scientific">Cladocopium goreaui</name>
    <dbReference type="NCBI Taxonomy" id="2562237"/>
    <lineage>
        <taxon>Eukaryota</taxon>
        <taxon>Sar</taxon>
        <taxon>Alveolata</taxon>
        <taxon>Dinophyceae</taxon>
        <taxon>Suessiales</taxon>
        <taxon>Symbiodiniaceae</taxon>
        <taxon>Cladocopium</taxon>
    </lineage>
</organism>
<dbReference type="AlphaFoldDB" id="A0A9P1FM35"/>
<gene>
    <name evidence="1" type="ORF">C1SCF055_LOCUS7381</name>
</gene>
<dbReference type="EMBL" id="CAMXCT020000484">
    <property type="protein sequence ID" value="CAL1132805.1"/>
    <property type="molecule type" value="Genomic_DNA"/>
</dbReference>
<reference evidence="2 3" key="2">
    <citation type="submission" date="2024-05" db="EMBL/GenBank/DDBJ databases">
        <authorList>
            <person name="Chen Y."/>
            <person name="Shah S."/>
            <person name="Dougan E. K."/>
            <person name="Thang M."/>
            <person name="Chan C."/>
        </authorList>
    </citation>
    <scope>NUCLEOTIDE SEQUENCE [LARGE SCALE GENOMIC DNA]</scope>
</reference>
<dbReference type="Proteomes" id="UP001152797">
    <property type="component" value="Unassembled WGS sequence"/>
</dbReference>
<reference evidence="1" key="1">
    <citation type="submission" date="2022-10" db="EMBL/GenBank/DDBJ databases">
        <authorList>
            <person name="Chen Y."/>
            <person name="Dougan E. K."/>
            <person name="Chan C."/>
            <person name="Rhodes N."/>
            <person name="Thang M."/>
        </authorList>
    </citation>
    <scope>NUCLEOTIDE SEQUENCE</scope>
</reference>
<name>A0A9P1FM35_9DINO</name>
<dbReference type="EMBL" id="CAMXCT010000484">
    <property type="protein sequence ID" value="CAI3979430.1"/>
    <property type="molecule type" value="Genomic_DNA"/>
</dbReference>
<accession>A0A9P1FM35</accession>
<evidence type="ECO:0000313" key="1">
    <source>
        <dbReference type="EMBL" id="CAI3979430.1"/>
    </source>
</evidence>
<evidence type="ECO:0000313" key="2">
    <source>
        <dbReference type="EMBL" id="CAL4766742.1"/>
    </source>
</evidence>
<protein>
    <submittedName>
        <fullName evidence="1">Uncharacterized protein</fullName>
    </submittedName>
</protein>
<comment type="caution">
    <text evidence="1">The sequence shown here is derived from an EMBL/GenBank/DDBJ whole genome shotgun (WGS) entry which is preliminary data.</text>
</comment>
<evidence type="ECO:0000313" key="3">
    <source>
        <dbReference type="Proteomes" id="UP001152797"/>
    </source>
</evidence>
<sequence length="188" mass="20791">MAAPIAGAAATQLFEDLQGKAAKSDPGTAIALDEEALLRIQALQSIKLQFFQRCKVRFPAAQLPGARPYSTLSRAATKKNLEVYPVFQVCTYLIGWPRRLWPSTQSTFQAPLAVVWKCHHRAVMLVQQSPWRNRLRLQAMRNIFKGQIQMATKLRAVQIYCARHGNLGSVLSSRCAGTKTGSISVPGL</sequence>
<dbReference type="EMBL" id="CAMXCT030000484">
    <property type="protein sequence ID" value="CAL4766742.1"/>
    <property type="molecule type" value="Genomic_DNA"/>
</dbReference>
<keyword evidence="3" id="KW-1185">Reference proteome</keyword>